<evidence type="ECO:0000256" key="1">
    <source>
        <dbReference type="ARBA" id="ARBA00000822"/>
    </source>
</evidence>
<dbReference type="SUPFAM" id="SSF51445">
    <property type="entry name" value="(Trans)glycosidases"/>
    <property type="match status" value="1"/>
</dbReference>
<dbReference type="PANTHER" id="PTHR11177">
    <property type="entry name" value="CHITINASE"/>
    <property type="match status" value="1"/>
</dbReference>
<dbReference type="RefSeq" id="WP_174845325.1">
    <property type="nucleotide sequence ID" value="NZ_BIFS01000002.1"/>
</dbReference>
<dbReference type="GO" id="GO:0005975">
    <property type="term" value="P:carbohydrate metabolic process"/>
    <property type="evidence" value="ECO:0007669"/>
    <property type="project" value="InterPro"/>
</dbReference>
<dbReference type="InterPro" id="IPR003305">
    <property type="entry name" value="CenC_carb-bd"/>
</dbReference>
<comment type="similarity">
    <text evidence="2">Belongs to the glycosyl hydrolase 18 family. Chitinase class II subfamily.</text>
</comment>
<dbReference type="GO" id="GO:0008843">
    <property type="term" value="F:endochitinase activity"/>
    <property type="evidence" value="ECO:0007669"/>
    <property type="project" value="UniProtKB-EC"/>
</dbReference>
<organism evidence="11 12">
    <name type="scientific">Dictyobacter kobayashii</name>
    <dbReference type="NCBI Taxonomy" id="2014872"/>
    <lineage>
        <taxon>Bacteria</taxon>
        <taxon>Bacillati</taxon>
        <taxon>Chloroflexota</taxon>
        <taxon>Ktedonobacteria</taxon>
        <taxon>Ktedonobacterales</taxon>
        <taxon>Dictyobacteraceae</taxon>
        <taxon>Dictyobacter</taxon>
    </lineage>
</organism>
<dbReference type="CDD" id="cd00063">
    <property type="entry name" value="FN3"/>
    <property type="match status" value="1"/>
</dbReference>
<feature type="region of interest" description="Disordered" evidence="8">
    <location>
        <begin position="566"/>
        <end position="639"/>
    </location>
</feature>
<keyword evidence="12" id="KW-1185">Reference proteome</keyword>
<dbReference type="InterPro" id="IPR050314">
    <property type="entry name" value="Glycosyl_Hydrlase_18"/>
</dbReference>
<evidence type="ECO:0000259" key="10">
    <source>
        <dbReference type="PROSITE" id="PS51910"/>
    </source>
</evidence>
<dbReference type="GO" id="GO:0008061">
    <property type="term" value="F:chitin binding"/>
    <property type="evidence" value="ECO:0007669"/>
    <property type="project" value="InterPro"/>
</dbReference>
<dbReference type="InterPro" id="IPR036116">
    <property type="entry name" value="FN3_sf"/>
</dbReference>
<accession>A0A402AT57</accession>
<proteinExistence type="inferred from homology"/>
<dbReference type="PROSITE" id="PS50853">
    <property type="entry name" value="FN3"/>
    <property type="match status" value="1"/>
</dbReference>
<dbReference type="SUPFAM" id="SSF54556">
    <property type="entry name" value="Chitinase insertion domain"/>
    <property type="match status" value="1"/>
</dbReference>
<dbReference type="SUPFAM" id="SSF49265">
    <property type="entry name" value="Fibronectin type III"/>
    <property type="match status" value="1"/>
</dbReference>
<dbReference type="InterPro" id="IPR029070">
    <property type="entry name" value="Chitinase_insertion_sf"/>
</dbReference>
<evidence type="ECO:0000313" key="12">
    <source>
        <dbReference type="Proteomes" id="UP000287188"/>
    </source>
</evidence>
<dbReference type="Gene3D" id="3.10.50.10">
    <property type="match status" value="1"/>
</dbReference>
<dbReference type="SMART" id="SM00060">
    <property type="entry name" value="FN3"/>
    <property type="match status" value="1"/>
</dbReference>
<evidence type="ECO:0000313" key="11">
    <source>
        <dbReference type="EMBL" id="GCE22271.1"/>
    </source>
</evidence>
<keyword evidence="4 7" id="KW-0378">Hydrolase</keyword>
<reference evidence="12" key="1">
    <citation type="submission" date="2018-12" db="EMBL/GenBank/DDBJ databases">
        <title>Tengunoibacter tsumagoiensis gen. nov., sp. nov., Dictyobacter kobayashii sp. nov., D. alpinus sp. nov., and D. joshuensis sp. nov. and description of Dictyobacteraceae fam. nov. within the order Ktedonobacterales isolated from Tengu-no-mugimeshi.</title>
        <authorList>
            <person name="Wang C.M."/>
            <person name="Zheng Y."/>
            <person name="Sakai Y."/>
            <person name="Toyoda A."/>
            <person name="Minakuchi Y."/>
            <person name="Abe K."/>
            <person name="Yokota A."/>
            <person name="Yabe S."/>
        </authorList>
    </citation>
    <scope>NUCLEOTIDE SEQUENCE [LARGE SCALE GENOMIC DNA]</scope>
    <source>
        <strain evidence="12">Uno11</strain>
    </source>
</reference>
<dbReference type="InterPro" id="IPR011583">
    <property type="entry name" value="Chitinase_II/V-like_cat"/>
</dbReference>
<feature type="compositionally biased region" description="Pro residues" evidence="8">
    <location>
        <begin position="581"/>
        <end position="629"/>
    </location>
</feature>
<comment type="catalytic activity">
    <reaction evidence="1">
        <text>Random endo-hydrolysis of N-acetyl-beta-D-glucosaminide (1-&gt;4)-beta-linkages in chitin and chitodextrins.</text>
        <dbReference type="EC" id="3.2.1.14"/>
    </reaction>
</comment>
<dbReference type="Gene3D" id="2.60.120.260">
    <property type="entry name" value="Galactose-binding domain-like"/>
    <property type="match status" value="1"/>
</dbReference>
<evidence type="ECO:0000256" key="4">
    <source>
        <dbReference type="ARBA" id="ARBA00022801"/>
    </source>
</evidence>
<dbReference type="InterPro" id="IPR017853">
    <property type="entry name" value="GH"/>
</dbReference>
<evidence type="ECO:0000256" key="8">
    <source>
        <dbReference type="SAM" id="MobiDB-lite"/>
    </source>
</evidence>
<dbReference type="PANTHER" id="PTHR11177:SF317">
    <property type="entry name" value="CHITINASE 12-RELATED"/>
    <property type="match status" value="1"/>
</dbReference>
<dbReference type="InterPro" id="IPR001579">
    <property type="entry name" value="Glyco_hydro_18_chit_AS"/>
</dbReference>
<dbReference type="Pfam" id="PF00704">
    <property type="entry name" value="Glyco_hydro_18"/>
    <property type="match status" value="1"/>
</dbReference>
<evidence type="ECO:0000259" key="9">
    <source>
        <dbReference type="PROSITE" id="PS50853"/>
    </source>
</evidence>
<dbReference type="Gene3D" id="3.20.20.80">
    <property type="entry name" value="Glycosidases"/>
    <property type="match status" value="1"/>
</dbReference>
<gene>
    <name evidence="11" type="ORF">KDK_60710</name>
</gene>
<dbReference type="CDD" id="cd06548">
    <property type="entry name" value="GH18_chitinase"/>
    <property type="match status" value="1"/>
</dbReference>
<feature type="domain" description="Fibronectin type-III" evidence="9">
    <location>
        <begin position="41"/>
        <end position="129"/>
    </location>
</feature>
<dbReference type="SMART" id="SM00636">
    <property type="entry name" value="Glyco_18"/>
    <property type="match status" value="1"/>
</dbReference>
<keyword evidence="6 7" id="KW-0326">Glycosidase</keyword>
<dbReference type="EC" id="3.2.1.14" evidence="3"/>
<keyword evidence="5" id="KW-0146">Chitin degradation</keyword>
<keyword evidence="5" id="KW-0624">Polysaccharide degradation</keyword>
<dbReference type="Proteomes" id="UP000287188">
    <property type="component" value="Unassembled WGS sequence"/>
</dbReference>
<dbReference type="EMBL" id="BIFS01000002">
    <property type="protein sequence ID" value="GCE22271.1"/>
    <property type="molecule type" value="Genomic_DNA"/>
</dbReference>
<dbReference type="InterPro" id="IPR003961">
    <property type="entry name" value="FN3_dom"/>
</dbReference>
<evidence type="ECO:0000256" key="7">
    <source>
        <dbReference type="RuleBase" id="RU000489"/>
    </source>
</evidence>
<evidence type="ECO:0000256" key="2">
    <source>
        <dbReference type="ARBA" id="ARBA00009121"/>
    </source>
</evidence>
<dbReference type="Pfam" id="PF00041">
    <property type="entry name" value="fn3"/>
    <property type="match status" value="1"/>
</dbReference>
<dbReference type="SUPFAM" id="SSF49785">
    <property type="entry name" value="Galactose-binding domain-like"/>
    <property type="match status" value="1"/>
</dbReference>
<dbReference type="PROSITE" id="PS01095">
    <property type="entry name" value="GH18_1"/>
    <property type="match status" value="1"/>
</dbReference>
<evidence type="ECO:0000256" key="3">
    <source>
        <dbReference type="ARBA" id="ARBA00012729"/>
    </source>
</evidence>
<dbReference type="PROSITE" id="PS51910">
    <property type="entry name" value="GH18_2"/>
    <property type="match status" value="1"/>
</dbReference>
<sequence>MGKAKLWRAGGVSLTLLLLLITLFYVPSIAHGAPEASIVSTPSNVAVVSTGPQSITLSWSASTDNSGTGDVPAYYVYHGSQIVATSMGTSVTISSLLASTSYTFTVQAYDKDGNTSAQSPALTASTQASGSTPYQSIAYFDQWGIYGNSYYPSNVDTSGAASRLTTIIYDFENIDPTNLTCFETIKASDASNESDPNAGDGAGDAFADYQKSYSSNSVDGSSDSYSQPIKGNFNQLRELKAKYPNLKVLLSLGGWTYSKYFSDVAATATSRQKFVSSCISMFLKGNVPTGISGDSSGGPAAAAGIFDGFDIDWEYPGTAGHTGNHYGAQDTANYTLLLQEFRNELDSYGGSIGKHFQLTAAVPSGQDKIAHIQTDQIGKYLDYADVMTYDMHGSWDSSGPTNFQDPLYSSPNDPSQPIAPGNEKYTIDASIHDWTAGSASYGIPGGFPASKVVMGIPLYYRGWTGVPAGSNHGLYQTATGPSSSFPYSQQAGTVDYKELAAVGLTGNANDNFFDPTTQAAWIYDGTNFYTGDTPQSIAAKTSYIKNHNLAGAMMFSLDQNDPADTLLNAITDGLSGGTIPTPTPTPNPTPSPTPNPTPSPTPNPTSTPTPTPTPTPNPTSTPTPSPTPTPGNLVANGGFESGDLSGWSCDAGDTVVSSPVHSGAHALQLAPSNSTTGQCTQTINVQANHTYTLKAYVQGNYAYLGVNSSGNNWTNNSSYGLLSYSFTAGATTTSITIYVHGWYSQGNVYVDDVSLS</sequence>
<evidence type="ECO:0000256" key="5">
    <source>
        <dbReference type="ARBA" id="ARBA00023024"/>
    </source>
</evidence>
<dbReference type="AlphaFoldDB" id="A0A402AT57"/>
<dbReference type="Pfam" id="PF02018">
    <property type="entry name" value="CBM_4_9"/>
    <property type="match status" value="1"/>
</dbReference>
<evidence type="ECO:0000256" key="6">
    <source>
        <dbReference type="ARBA" id="ARBA00023295"/>
    </source>
</evidence>
<feature type="domain" description="GH18" evidence="10">
    <location>
        <begin position="134"/>
        <end position="577"/>
    </location>
</feature>
<dbReference type="Gene3D" id="2.60.40.10">
    <property type="entry name" value="Immunoglobulins"/>
    <property type="match status" value="1"/>
</dbReference>
<dbReference type="InterPro" id="IPR001223">
    <property type="entry name" value="Glyco_hydro18_cat"/>
</dbReference>
<protein>
    <recommendedName>
        <fullName evidence="3">chitinase</fullName>
        <ecNumber evidence="3">3.2.1.14</ecNumber>
    </recommendedName>
</protein>
<dbReference type="GO" id="GO:0006032">
    <property type="term" value="P:chitin catabolic process"/>
    <property type="evidence" value="ECO:0007669"/>
    <property type="project" value="UniProtKB-KW"/>
</dbReference>
<keyword evidence="5" id="KW-0119">Carbohydrate metabolism</keyword>
<comment type="caution">
    <text evidence="11">The sequence shown here is derived from an EMBL/GenBank/DDBJ whole genome shotgun (WGS) entry which is preliminary data.</text>
</comment>
<dbReference type="InterPro" id="IPR008979">
    <property type="entry name" value="Galactose-bd-like_sf"/>
</dbReference>
<dbReference type="InterPro" id="IPR013783">
    <property type="entry name" value="Ig-like_fold"/>
</dbReference>
<name>A0A402AT57_9CHLR</name>